<feature type="domain" description="Aldehyde oxidase/xanthine dehydrogenase a/b hammerhead" evidence="3">
    <location>
        <begin position="26"/>
        <end position="146"/>
    </location>
</feature>
<dbReference type="OrthoDB" id="221297at2"/>
<dbReference type="RefSeq" id="WP_042579959.1">
    <property type="nucleotide sequence ID" value="NZ_JXQQ01000038.1"/>
</dbReference>
<dbReference type="Gene3D" id="3.90.1170.50">
    <property type="entry name" value="Aldehyde oxidase/xanthine dehydrogenase, a/b hammerhead"/>
    <property type="match status" value="1"/>
</dbReference>
<dbReference type="InterPro" id="IPR036856">
    <property type="entry name" value="Ald_Oxase/Xan_DH_a/b_sf"/>
</dbReference>
<dbReference type="GO" id="GO:0016491">
    <property type="term" value="F:oxidoreductase activity"/>
    <property type="evidence" value="ECO:0007669"/>
    <property type="project" value="UniProtKB-KW"/>
</dbReference>
<dbReference type="AlphaFoldDB" id="A0A0D0MND3"/>
<name>A0A0D0MND3_VARPD</name>
<evidence type="ECO:0000259" key="3">
    <source>
        <dbReference type="SMART" id="SM01008"/>
    </source>
</evidence>
<dbReference type="InterPro" id="IPR046867">
    <property type="entry name" value="AldOxase/xan_DH_MoCoBD2"/>
</dbReference>
<dbReference type="Proteomes" id="UP000032067">
    <property type="component" value="Unassembled WGS sequence"/>
</dbReference>
<accession>A0A0D0MND3</accession>
<dbReference type="Gene3D" id="3.30.365.10">
    <property type="entry name" value="Aldehyde oxidase/xanthine dehydrogenase, molybdopterin binding domain"/>
    <property type="match status" value="4"/>
</dbReference>
<dbReference type="PANTHER" id="PTHR11908:SF132">
    <property type="entry name" value="ALDEHYDE OXIDASE 1-RELATED"/>
    <property type="match status" value="1"/>
</dbReference>
<sequence length="776" mass="82128">MTTELNPTRFGSGQAVRRLEDESLLAGAGRYTDDVTLPDQAHLVFLRSPYPHARIVSIDTSTAAGMPGVLRVITGADLVAAEVKPMPGAAGFKRADGGDSASPPRHALASERTRFVGEAVAAVIADTVQQARDAAEAVMVDYEDLPMVVDLASATAEGAPQLCEEATGNIAAEMRHGSSEAATAAFAEAAHVVALDVINQRVVALTIEPRSVLAAHDAKTDRLTIRMSTQMPSGVRDSVCAAIGLAKEKVRVVVGDVGGGFGMKTGAYPEDIAVAFAALQVQRPVKWVAERSEEFLSSAHGRDIEARAELALDAEGKILALRIKTLANVGAYATGTGVAIQLLIGPWVQTSVYDIQTIDFHFKAVLTNTAPTGAYRGAGRPEAIFTIERLMDEAARQTGIDRIILRRMNFIQPDQMPYKNPMAQVYDTGNFESVMDQALTLADWQGFEARAADSAKNGKHRGLGIATFLEWTGGNVFEERVTVSVQADGVIEVFSAVNAMGQGIATSLAQLAVDAFGVPIEKVRVVLGDTDRGDGFGSAGSRSLFTGGSAVRIGAERTIDKARELAAQEFEAAIDDIIYSRGSFSVAGTDLELDLFTLAGKQPDREIFVDSTSTVAGPTWPNGCHICEIELDPPTGEISVVAYSSVNDVGRVINPMIVRGQLEGGAVQGIGQALYEQVVYDQETGQPVTGSLMDYVAPRADIVDTMFNMEMDESTPCTNNPLGVKGVGELGTIGATPAIVNAVADAFARNGLAATAPRLHMPLSPSRVWAAMHTVD</sequence>
<dbReference type="EMBL" id="JXQQ01000038">
    <property type="protein sequence ID" value="KIQ30880.1"/>
    <property type="molecule type" value="Genomic_DNA"/>
</dbReference>
<dbReference type="Pfam" id="PF20256">
    <property type="entry name" value="MoCoBD_2"/>
    <property type="match status" value="1"/>
</dbReference>
<protein>
    <submittedName>
        <fullName evidence="4">Carbon monoxide dehydrogenase</fullName>
    </submittedName>
</protein>
<keyword evidence="2" id="KW-0560">Oxidoreductase</keyword>
<dbReference type="SUPFAM" id="SSF54665">
    <property type="entry name" value="CO dehydrogenase molybdoprotein N-domain-like"/>
    <property type="match status" value="1"/>
</dbReference>
<evidence type="ECO:0000313" key="4">
    <source>
        <dbReference type="EMBL" id="KIQ30880.1"/>
    </source>
</evidence>
<comment type="caution">
    <text evidence="4">The sequence shown here is derived from an EMBL/GenBank/DDBJ whole genome shotgun (WGS) entry which is preliminary data.</text>
</comment>
<dbReference type="SUPFAM" id="SSF56003">
    <property type="entry name" value="Molybdenum cofactor-binding domain"/>
    <property type="match status" value="1"/>
</dbReference>
<gene>
    <name evidence="4" type="ORF">RT97_16925</name>
</gene>
<dbReference type="InterPro" id="IPR016208">
    <property type="entry name" value="Ald_Oxase/xanthine_DH-like"/>
</dbReference>
<dbReference type="GO" id="GO:0005506">
    <property type="term" value="F:iron ion binding"/>
    <property type="evidence" value="ECO:0007669"/>
    <property type="project" value="InterPro"/>
</dbReference>
<dbReference type="PANTHER" id="PTHR11908">
    <property type="entry name" value="XANTHINE DEHYDROGENASE"/>
    <property type="match status" value="1"/>
</dbReference>
<dbReference type="InterPro" id="IPR000674">
    <property type="entry name" value="Ald_Oxase/Xan_DH_a/b"/>
</dbReference>
<evidence type="ECO:0000256" key="2">
    <source>
        <dbReference type="ARBA" id="ARBA00023002"/>
    </source>
</evidence>
<dbReference type="SMART" id="SM01008">
    <property type="entry name" value="Ald_Xan_dh_C"/>
    <property type="match status" value="1"/>
</dbReference>
<evidence type="ECO:0000313" key="5">
    <source>
        <dbReference type="Proteomes" id="UP000032067"/>
    </source>
</evidence>
<dbReference type="InterPro" id="IPR037165">
    <property type="entry name" value="AldOxase/xan_DH_Mopterin-bd_sf"/>
</dbReference>
<proteinExistence type="predicted"/>
<dbReference type="Pfam" id="PF01315">
    <property type="entry name" value="Ald_Xan_dh_C"/>
    <property type="match status" value="1"/>
</dbReference>
<evidence type="ECO:0000256" key="1">
    <source>
        <dbReference type="ARBA" id="ARBA00022505"/>
    </source>
</evidence>
<reference evidence="4 5" key="1">
    <citation type="submission" date="2014-12" db="EMBL/GenBank/DDBJ databases">
        <title>16Stimator: statistical estimation of ribosomal gene copy numbers from draft genome assemblies.</title>
        <authorList>
            <person name="Perisin M.A."/>
            <person name="Vetter M."/>
            <person name="Gilbert J.A."/>
            <person name="Bergelson J."/>
        </authorList>
    </citation>
    <scope>NUCLEOTIDE SEQUENCE [LARGE SCALE GENOMIC DNA]</scope>
    <source>
        <strain evidence="4 5">MEDvA23</strain>
    </source>
</reference>
<dbReference type="Pfam" id="PF02738">
    <property type="entry name" value="MoCoBD_1"/>
    <property type="match status" value="1"/>
</dbReference>
<dbReference type="InterPro" id="IPR008274">
    <property type="entry name" value="AldOxase/xan_DH_MoCoBD1"/>
</dbReference>
<keyword evidence="1" id="KW-0500">Molybdenum</keyword>
<organism evidence="4 5">
    <name type="scientific">Variovorax paradoxus</name>
    <dbReference type="NCBI Taxonomy" id="34073"/>
    <lineage>
        <taxon>Bacteria</taxon>
        <taxon>Pseudomonadati</taxon>
        <taxon>Pseudomonadota</taxon>
        <taxon>Betaproteobacteria</taxon>
        <taxon>Burkholderiales</taxon>
        <taxon>Comamonadaceae</taxon>
        <taxon>Variovorax</taxon>
    </lineage>
</organism>